<proteinExistence type="predicted"/>
<evidence type="ECO:0000313" key="1">
    <source>
        <dbReference type="EMBL" id="GFA52149.1"/>
    </source>
</evidence>
<gene>
    <name evidence="1" type="ORF">Tci_624121</name>
</gene>
<organism evidence="1">
    <name type="scientific">Tanacetum cinerariifolium</name>
    <name type="common">Dalmatian daisy</name>
    <name type="synonym">Chrysanthemum cinerariifolium</name>
    <dbReference type="NCBI Taxonomy" id="118510"/>
    <lineage>
        <taxon>Eukaryota</taxon>
        <taxon>Viridiplantae</taxon>
        <taxon>Streptophyta</taxon>
        <taxon>Embryophyta</taxon>
        <taxon>Tracheophyta</taxon>
        <taxon>Spermatophyta</taxon>
        <taxon>Magnoliopsida</taxon>
        <taxon>eudicotyledons</taxon>
        <taxon>Gunneridae</taxon>
        <taxon>Pentapetalae</taxon>
        <taxon>asterids</taxon>
        <taxon>campanulids</taxon>
        <taxon>Asterales</taxon>
        <taxon>Asteraceae</taxon>
        <taxon>Asteroideae</taxon>
        <taxon>Anthemideae</taxon>
        <taxon>Anthemidinae</taxon>
        <taxon>Tanacetum</taxon>
    </lineage>
</organism>
<dbReference type="AlphaFoldDB" id="A0A699JQG3"/>
<protein>
    <submittedName>
        <fullName evidence="1">Uncharacterized protein</fullName>
    </submittedName>
</protein>
<dbReference type="EMBL" id="BKCJ010438670">
    <property type="protein sequence ID" value="GFA52149.1"/>
    <property type="molecule type" value="Genomic_DNA"/>
</dbReference>
<comment type="caution">
    <text evidence="1">The sequence shown here is derived from an EMBL/GenBank/DDBJ whole genome shotgun (WGS) entry which is preliminary data.</text>
</comment>
<name>A0A699JQG3_TANCI</name>
<reference evidence="1" key="1">
    <citation type="journal article" date="2019" name="Sci. Rep.">
        <title>Draft genome of Tanacetum cinerariifolium, the natural source of mosquito coil.</title>
        <authorList>
            <person name="Yamashiro T."/>
            <person name="Shiraishi A."/>
            <person name="Satake H."/>
            <person name="Nakayama K."/>
        </authorList>
    </citation>
    <scope>NUCLEOTIDE SEQUENCE</scope>
</reference>
<accession>A0A699JQG3</accession>
<sequence length="256" mass="28707">MDNGMRLMLASRSASVKHSTIPGKSHGIRNLPGSPSFSSNFFRRTTEQCSFSGVLASSQSLALLVNKLLIDGPNFGIKIRASAKLILKFNLQRFGKKFHSQELEIQSGQPEVGRLQKKRRQRWNLRSIIRHTTSSSDCLQITSRVSNGVARKSTRVRSRDTVGVHKLEEPDFDKQELGKLEVGKPRVDKRSMVEIVSQILIFIETVLIVPLIELNILIVWTGENQEVEFDLTSSEDDNWNNAFTISLSSTTSGEIP</sequence>